<organism evidence="3 4">
    <name type="scientific">Frankliniella occidentalis</name>
    <name type="common">Western flower thrips</name>
    <name type="synonym">Euthrips occidentalis</name>
    <dbReference type="NCBI Taxonomy" id="133901"/>
    <lineage>
        <taxon>Eukaryota</taxon>
        <taxon>Metazoa</taxon>
        <taxon>Ecdysozoa</taxon>
        <taxon>Arthropoda</taxon>
        <taxon>Hexapoda</taxon>
        <taxon>Insecta</taxon>
        <taxon>Pterygota</taxon>
        <taxon>Neoptera</taxon>
        <taxon>Paraneoptera</taxon>
        <taxon>Thysanoptera</taxon>
        <taxon>Terebrantia</taxon>
        <taxon>Thripoidea</taxon>
        <taxon>Thripidae</taxon>
        <taxon>Frankliniella</taxon>
    </lineage>
</organism>
<comment type="similarity">
    <text evidence="1">Belongs to the dysbindin family.</text>
</comment>
<dbReference type="PANTHER" id="PTHR16294">
    <property type="entry name" value="DYSTROBREVIN BINDING PROTEIN 1 DYSBINDIN"/>
    <property type="match status" value="1"/>
</dbReference>
<sequence length="246" mass="28340">MFDSFRDKIQSVQEGITASFHRISSGESSRPPREYKTVNINAGAELLHKYQSEWHDGHQLAEENAAKAQIIDEIIGGLHVNFEKQWASISQLTTSMAAIPQTISSTQSLMERLGNLQEVFDEVEHNLLQLEDIIETQEHQERQLDHRFQLALYKEKKLQELERVRESLVKEYTEKMSDHERKQCQTLKERQDAFGQVFQEDLEQFKQSGKLPVSPVKVSQLGPSLEEVTLDDDTVALDNFLSEENL</sequence>
<keyword evidence="3" id="KW-1185">Reference proteome</keyword>
<dbReference type="KEGG" id="foc:113206921"/>
<feature type="coiled-coil region" evidence="2">
    <location>
        <begin position="113"/>
        <end position="178"/>
    </location>
</feature>
<dbReference type="PANTHER" id="PTHR16294:SF6">
    <property type="entry name" value="DYNAMIN N-TERMINAL DOMAIN-CONTAINING PROTEIN"/>
    <property type="match status" value="1"/>
</dbReference>
<protein>
    <submittedName>
        <fullName evidence="4">Dysbindin-A</fullName>
    </submittedName>
</protein>
<evidence type="ECO:0000256" key="2">
    <source>
        <dbReference type="SAM" id="Coils"/>
    </source>
</evidence>
<evidence type="ECO:0000313" key="3">
    <source>
        <dbReference type="Proteomes" id="UP000504606"/>
    </source>
</evidence>
<evidence type="ECO:0000313" key="4">
    <source>
        <dbReference type="RefSeq" id="XP_026278991.1"/>
    </source>
</evidence>
<evidence type="ECO:0000256" key="1">
    <source>
        <dbReference type="ARBA" id="ARBA00008686"/>
    </source>
</evidence>
<dbReference type="Proteomes" id="UP000504606">
    <property type="component" value="Unplaced"/>
</dbReference>
<dbReference type="AlphaFoldDB" id="A0A6J1SKB3"/>
<gene>
    <name evidence="4" type="primary">LOC113206921</name>
</gene>
<reference evidence="4" key="1">
    <citation type="submission" date="2025-08" db="UniProtKB">
        <authorList>
            <consortium name="RefSeq"/>
        </authorList>
    </citation>
    <scope>IDENTIFICATION</scope>
    <source>
        <tissue evidence="4">Whole organism</tissue>
    </source>
</reference>
<accession>A0A6J1SKB3</accession>
<proteinExistence type="inferred from homology"/>
<dbReference type="OrthoDB" id="2445127at2759"/>
<dbReference type="RefSeq" id="XP_026278991.1">
    <property type="nucleotide sequence ID" value="XM_026423206.2"/>
</dbReference>
<dbReference type="InterPro" id="IPR007531">
    <property type="entry name" value="Dysbindin"/>
</dbReference>
<name>A0A6J1SKB3_FRAOC</name>
<dbReference type="GeneID" id="113206921"/>
<keyword evidence="2" id="KW-0175">Coiled coil</keyword>
<dbReference type="GO" id="GO:0005737">
    <property type="term" value="C:cytoplasm"/>
    <property type="evidence" value="ECO:0007669"/>
    <property type="project" value="InterPro"/>
</dbReference>